<protein>
    <recommendedName>
        <fullName evidence="3">SWIM-type domain-containing protein</fullName>
    </recommendedName>
</protein>
<dbReference type="PANTHER" id="PTHR38133:SF1">
    <property type="entry name" value="SLR1429 PROTEIN"/>
    <property type="match status" value="1"/>
</dbReference>
<dbReference type="RefSeq" id="WP_169116626.1">
    <property type="nucleotide sequence ID" value="NZ_WTVG02000040.1"/>
</dbReference>
<feature type="region of interest" description="Disordered" evidence="2">
    <location>
        <begin position="242"/>
        <end position="345"/>
    </location>
</feature>
<name>A0ABX1PGY7_9RHOO</name>
<dbReference type="PANTHER" id="PTHR38133">
    <property type="entry name" value="SLR1429 PROTEIN"/>
    <property type="match status" value="1"/>
</dbReference>
<reference evidence="4" key="1">
    <citation type="submission" date="2019-12" db="EMBL/GenBank/DDBJ databases">
        <title>Comparative genomics gives insights into the taxonomy of the Azoarcus-Aromatoleum group and reveals separate origins of nif in the plant-associated Azoarcus and non-plant-associated Aromatoleum sub-groups.</title>
        <authorList>
            <person name="Lafos M."/>
            <person name="Maluk M."/>
            <person name="Batista M."/>
            <person name="Junghare M."/>
            <person name="Carmona M."/>
            <person name="Faoro H."/>
            <person name="Cruz L.M."/>
            <person name="Battistoni F."/>
            <person name="De Souza E."/>
            <person name="Pedrosa F."/>
            <person name="Chen W.-M."/>
            <person name="Poole P.S."/>
            <person name="Dixon R.A."/>
            <person name="James E.K."/>
        </authorList>
    </citation>
    <scope>NUCLEOTIDE SEQUENCE</scope>
    <source>
        <strain evidence="4">LuFRes1</strain>
    </source>
</reference>
<dbReference type="InterPro" id="IPR007527">
    <property type="entry name" value="Znf_SWIM"/>
</dbReference>
<evidence type="ECO:0000313" key="5">
    <source>
        <dbReference type="Proteomes" id="UP000615989"/>
    </source>
</evidence>
<evidence type="ECO:0000256" key="2">
    <source>
        <dbReference type="SAM" id="MobiDB-lite"/>
    </source>
</evidence>
<evidence type="ECO:0000313" key="4">
    <source>
        <dbReference type="EMBL" id="NMG23208.1"/>
    </source>
</evidence>
<proteinExistence type="predicted"/>
<feature type="domain" description="SWIM-type" evidence="3">
    <location>
        <begin position="145"/>
        <end position="180"/>
    </location>
</feature>
<keyword evidence="5" id="KW-1185">Reference proteome</keyword>
<dbReference type="Proteomes" id="UP000615989">
    <property type="component" value="Unassembled WGS sequence"/>
</dbReference>
<feature type="compositionally biased region" description="Polar residues" evidence="2">
    <location>
        <begin position="310"/>
        <end position="319"/>
    </location>
</feature>
<feature type="compositionally biased region" description="Basic and acidic residues" evidence="2">
    <location>
        <begin position="331"/>
        <end position="345"/>
    </location>
</feature>
<keyword evidence="1" id="KW-0863">Zinc-finger</keyword>
<dbReference type="PROSITE" id="PS50966">
    <property type="entry name" value="ZF_SWIM"/>
    <property type="match status" value="1"/>
</dbReference>
<keyword evidence="1" id="KW-0479">Metal-binding</keyword>
<accession>A0ABX1PGY7</accession>
<comment type="caution">
    <text evidence="4">The sequence shown here is derived from an EMBL/GenBank/DDBJ whole genome shotgun (WGS) entry which is preliminary data.</text>
</comment>
<dbReference type="EMBL" id="WTVG01000001">
    <property type="protein sequence ID" value="NMG23208.1"/>
    <property type="molecule type" value="Genomic_DNA"/>
</dbReference>
<dbReference type="Pfam" id="PF04434">
    <property type="entry name" value="SWIM"/>
    <property type="match status" value="1"/>
</dbReference>
<gene>
    <name evidence="4" type="ORF">GO606_00455</name>
</gene>
<feature type="compositionally biased region" description="Low complexity" evidence="2">
    <location>
        <begin position="281"/>
        <end position="295"/>
    </location>
</feature>
<keyword evidence="1" id="KW-0862">Zinc</keyword>
<sequence length="345" mass="36653">MSYYAWKPYVPVAERRRQAEKVAAKARKSGADLSPIEPCRGAITKTFWGKAWSENLEAYSDYANRLPRGRTYVRNGSVIDLKIAQGEVQAQVMGSSLYKVAVKVAAVSLEQWQAIGTDCAGSIDSLVELLQGKLSTAVMQRICTPRTGLFPAPKEISFSCSCPDSASMCKHVAAVLYGVGARLDQQPELLFRLRQVDAEDLVSQAGAGLPKSNKGPAAGKVLDDSMLADVFGIELDETTLTTKDASPRKAPAPTKDRAKRAPKAASGTPAETSKKPAAIRKAAPSKKPVAAKPPAQDSATQRTPGAPASQRRSTPSKSASGKAREAVTSPAREKTGKTVRASKGD</sequence>
<evidence type="ECO:0000256" key="1">
    <source>
        <dbReference type="PROSITE-ProRule" id="PRU00325"/>
    </source>
</evidence>
<evidence type="ECO:0000259" key="3">
    <source>
        <dbReference type="PROSITE" id="PS50966"/>
    </source>
</evidence>
<organism evidence="4 5">
    <name type="scientific">Aromatoleum anaerobium</name>
    <dbReference type="NCBI Taxonomy" id="182180"/>
    <lineage>
        <taxon>Bacteria</taxon>
        <taxon>Pseudomonadati</taxon>
        <taxon>Pseudomonadota</taxon>
        <taxon>Betaproteobacteria</taxon>
        <taxon>Rhodocyclales</taxon>
        <taxon>Rhodocyclaceae</taxon>
        <taxon>Aromatoleum</taxon>
    </lineage>
</organism>